<name>A0A6A5Z314_9PLEO</name>
<dbReference type="OrthoDB" id="3790821at2759"/>
<gene>
    <name evidence="4" type="ORF">BDV96DRAFT_118214</name>
</gene>
<dbReference type="AlphaFoldDB" id="A0A6A5Z314"/>
<dbReference type="InterPro" id="IPR001138">
    <property type="entry name" value="Zn2Cys6_DnaBD"/>
</dbReference>
<evidence type="ECO:0000313" key="5">
    <source>
        <dbReference type="Proteomes" id="UP000799770"/>
    </source>
</evidence>
<evidence type="ECO:0000256" key="1">
    <source>
        <dbReference type="ARBA" id="ARBA00023242"/>
    </source>
</evidence>
<evidence type="ECO:0000259" key="3">
    <source>
        <dbReference type="PROSITE" id="PS50048"/>
    </source>
</evidence>
<dbReference type="EMBL" id="ML977327">
    <property type="protein sequence ID" value="KAF2113822.1"/>
    <property type="molecule type" value="Genomic_DNA"/>
</dbReference>
<proteinExistence type="predicted"/>
<feature type="region of interest" description="Disordered" evidence="2">
    <location>
        <begin position="197"/>
        <end position="233"/>
    </location>
</feature>
<feature type="compositionally biased region" description="Low complexity" evidence="2">
    <location>
        <begin position="212"/>
        <end position="222"/>
    </location>
</feature>
<dbReference type="SUPFAM" id="SSF57701">
    <property type="entry name" value="Zn2/Cys6 DNA-binding domain"/>
    <property type="match status" value="1"/>
</dbReference>
<dbReference type="PROSITE" id="PS50048">
    <property type="entry name" value="ZN2_CY6_FUNGAL_2"/>
    <property type="match status" value="1"/>
</dbReference>
<evidence type="ECO:0000313" key="4">
    <source>
        <dbReference type="EMBL" id="KAF2113822.1"/>
    </source>
</evidence>
<dbReference type="CDD" id="cd00067">
    <property type="entry name" value="GAL4"/>
    <property type="match status" value="1"/>
</dbReference>
<evidence type="ECO:0000256" key="2">
    <source>
        <dbReference type="SAM" id="MobiDB-lite"/>
    </source>
</evidence>
<dbReference type="GO" id="GO:0000981">
    <property type="term" value="F:DNA-binding transcription factor activity, RNA polymerase II-specific"/>
    <property type="evidence" value="ECO:0007669"/>
    <property type="project" value="InterPro"/>
</dbReference>
<sequence>MFGVLQYDTRDNDIKFIERTGSVESVGHSACEFCRHKKLRCSGDSSGCERCKALSRKCIYPETNNNKTAKKHKRHGPLSLPSTPKTKMRERGQVMAQTPTSTDSTRTEDFNISTEGAKLQSQLDEVDMDLFTDVLGEIEDFQADYVPGFEGDIALPSLGRMNVVGEGHNNSLVEGFDFGPSLGCGNLTSLHSQGRVAPPLHYNQRDDHREPSLSSLPTQSTPRHPKLSSTRQQSSVKSILRACQCLNVIVSTTEDVEATISNAEDRGLDLMLASHKEALKSCQRLLQCYGCTTKPESVMLLTFVCDKLVELCAKTVSRFMSCSRATAALYSDHSKIADKCKLLYEETTVGEYVVSSREEWECLIRALVGLQLRSLRELIGKMKELAPSVLPESRFSKLVAHENKVMDLIQRMDI</sequence>
<feature type="domain" description="Zn(2)-C6 fungal-type" evidence="3">
    <location>
        <begin position="30"/>
        <end position="60"/>
    </location>
</feature>
<accession>A0A6A5Z314</accession>
<feature type="region of interest" description="Disordered" evidence="2">
    <location>
        <begin position="65"/>
        <end position="108"/>
    </location>
</feature>
<dbReference type="InterPro" id="IPR036864">
    <property type="entry name" value="Zn2-C6_fun-type_DNA-bd_sf"/>
</dbReference>
<keyword evidence="1" id="KW-0539">Nucleus</keyword>
<protein>
    <recommendedName>
        <fullName evidence="3">Zn(2)-C6 fungal-type domain-containing protein</fullName>
    </recommendedName>
</protein>
<dbReference type="Gene3D" id="4.10.240.10">
    <property type="entry name" value="Zn(2)-C6 fungal-type DNA-binding domain"/>
    <property type="match status" value="1"/>
</dbReference>
<dbReference type="Proteomes" id="UP000799770">
    <property type="component" value="Unassembled WGS sequence"/>
</dbReference>
<dbReference type="PROSITE" id="PS00463">
    <property type="entry name" value="ZN2_CY6_FUNGAL_1"/>
    <property type="match status" value="1"/>
</dbReference>
<organism evidence="4 5">
    <name type="scientific">Lophiotrema nucula</name>
    <dbReference type="NCBI Taxonomy" id="690887"/>
    <lineage>
        <taxon>Eukaryota</taxon>
        <taxon>Fungi</taxon>
        <taxon>Dikarya</taxon>
        <taxon>Ascomycota</taxon>
        <taxon>Pezizomycotina</taxon>
        <taxon>Dothideomycetes</taxon>
        <taxon>Pleosporomycetidae</taxon>
        <taxon>Pleosporales</taxon>
        <taxon>Lophiotremataceae</taxon>
        <taxon>Lophiotrema</taxon>
    </lineage>
</organism>
<reference evidence="4" key="1">
    <citation type="journal article" date="2020" name="Stud. Mycol.">
        <title>101 Dothideomycetes genomes: a test case for predicting lifestyles and emergence of pathogens.</title>
        <authorList>
            <person name="Haridas S."/>
            <person name="Albert R."/>
            <person name="Binder M."/>
            <person name="Bloem J."/>
            <person name="Labutti K."/>
            <person name="Salamov A."/>
            <person name="Andreopoulos B."/>
            <person name="Baker S."/>
            <person name="Barry K."/>
            <person name="Bills G."/>
            <person name="Bluhm B."/>
            <person name="Cannon C."/>
            <person name="Castanera R."/>
            <person name="Culley D."/>
            <person name="Daum C."/>
            <person name="Ezra D."/>
            <person name="Gonzalez J."/>
            <person name="Henrissat B."/>
            <person name="Kuo A."/>
            <person name="Liang C."/>
            <person name="Lipzen A."/>
            <person name="Lutzoni F."/>
            <person name="Magnuson J."/>
            <person name="Mondo S."/>
            <person name="Nolan M."/>
            <person name="Ohm R."/>
            <person name="Pangilinan J."/>
            <person name="Park H.-J."/>
            <person name="Ramirez L."/>
            <person name="Alfaro M."/>
            <person name="Sun H."/>
            <person name="Tritt A."/>
            <person name="Yoshinaga Y."/>
            <person name="Zwiers L.-H."/>
            <person name="Turgeon B."/>
            <person name="Goodwin S."/>
            <person name="Spatafora J."/>
            <person name="Crous P."/>
            <person name="Grigoriev I."/>
        </authorList>
    </citation>
    <scope>NUCLEOTIDE SEQUENCE</scope>
    <source>
        <strain evidence="4">CBS 627.86</strain>
    </source>
</reference>
<keyword evidence="5" id="KW-1185">Reference proteome</keyword>
<dbReference type="GO" id="GO:0008270">
    <property type="term" value="F:zinc ion binding"/>
    <property type="evidence" value="ECO:0007669"/>
    <property type="project" value="InterPro"/>
</dbReference>
<dbReference type="SMART" id="SM00066">
    <property type="entry name" value="GAL4"/>
    <property type="match status" value="1"/>
</dbReference>
<dbReference type="Pfam" id="PF00172">
    <property type="entry name" value="Zn_clus"/>
    <property type="match status" value="1"/>
</dbReference>
<feature type="compositionally biased region" description="Polar residues" evidence="2">
    <location>
        <begin position="95"/>
        <end position="108"/>
    </location>
</feature>